<name>A0A1V0ALJ3_9ACTN</name>
<accession>A0A1V0ALJ3</accession>
<dbReference type="OrthoDB" id="668782at2"/>
<dbReference type="KEGG" id="noa:BKM31_43835"/>
<organism evidence="3 4">
    <name type="scientific">[Actinomadura] parvosata subsp. kistnae</name>
    <dbReference type="NCBI Taxonomy" id="1909395"/>
    <lineage>
        <taxon>Bacteria</taxon>
        <taxon>Bacillati</taxon>
        <taxon>Actinomycetota</taxon>
        <taxon>Actinomycetes</taxon>
        <taxon>Streptosporangiales</taxon>
        <taxon>Streptosporangiaceae</taxon>
        <taxon>Nonomuraea</taxon>
    </lineage>
</organism>
<sequence>MKYMVIIYGNAELWESFSAEEAQRAIEGQDAFNRKYAGTGELLLAYGNAPASEARTVRVRGGVPAVTDGPYLEAKEHLASWYLLEVPDERRALEIAAEIPFASVGAVEVWPVPHEAPGNKL</sequence>
<dbReference type="Gene3D" id="3.30.70.1060">
    <property type="entry name" value="Dimeric alpha+beta barrel"/>
    <property type="match status" value="1"/>
</dbReference>
<gene>
    <name evidence="3" type="ORF">BKM31_43835</name>
</gene>
<dbReference type="EMBL" id="CP017717">
    <property type="protein sequence ID" value="AQZ71094.1"/>
    <property type="molecule type" value="Genomic_DNA"/>
</dbReference>
<dbReference type="AlphaFoldDB" id="A0A1V0ALJ3"/>
<dbReference type="InterPro" id="IPR011008">
    <property type="entry name" value="Dimeric_a/b-barrel"/>
</dbReference>
<dbReference type="Proteomes" id="UP000190797">
    <property type="component" value="Chromosome"/>
</dbReference>
<evidence type="ECO:0000256" key="1">
    <source>
        <dbReference type="ARBA" id="ARBA00007689"/>
    </source>
</evidence>
<comment type="similarity">
    <text evidence="1">Belongs to the YciI family.</text>
</comment>
<keyword evidence="4" id="KW-1185">Reference proteome</keyword>
<dbReference type="SUPFAM" id="SSF54909">
    <property type="entry name" value="Dimeric alpha+beta barrel"/>
    <property type="match status" value="1"/>
</dbReference>
<dbReference type="Pfam" id="PF03795">
    <property type="entry name" value="YCII"/>
    <property type="match status" value="1"/>
</dbReference>
<reference evidence="4" key="1">
    <citation type="journal article" date="2017" name="Med. Chem. Commun.">
        <title>Nonomuraea sp. ATCC 55076 harbours the largest actinomycete chromosome to date and the kistamicin biosynthetic gene cluster.</title>
        <authorList>
            <person name="Nazari B."/>
            <person name="Forneris C.C."/>
            <person name="Gibson M.I."/>
            <person name="Moon K."/>
            <person name="Schramma K.R."/>
            <person name="Seyedsayamdost M.R."/>
        </authorList>
    </citation>
    <scope>NUCLEOTIDE SEQUENCE [LARGE SCALE GENOMIC DNA]</scope>
    <source>
        <strain evidence="4">ATCC 55076</strain>
    </source>
</reference>
<feature type="domain" description="YCII-related" evidence="2">
    <location>
        <begin position="1"/>
        <end position="112"/>
    </location>
</feature>
<proteinExistence type="inferred from homology"/>
<dbReference type="PANTHER" id="PTHR35174">
    <property type="entry name" value="BLL7171 PROTEIN-RELATED"/>
    <property type="match status" value="1"/>
</dbReference>
<dbReference type="STRING" id="1909395.BKM31_43835"/>
<evidence type="ECO:0000313" key="4">
    <source>
        <dbReference type="Proteomes" id="UP000190797"/>
    </source>
</evidence>
<evidence type="ECO:0000259" key="2">
    <source>
        <dbReference type="Pfam" id="PF03795"/>
    </source>
</evidence>
<protein>
    <recommendedName>
        <fullName evidence="2">YCII-related domain-containing protein</fullName>
    </recommendedName>
</protein>
<evidence type="ECO:0000313" key="3">
    <source>
        <dbReference type="EMBL" id="AQZ71094.1"/>
    </source>
</evidence>
<dbReference type="InterPro" id="IPR005545">
    <property type="entry name" value="YCII"/>
</dbReference>
<dbReference type="PANTHER" id="PTHR35174:SF3">
    <property type="entry name" value="BLL7171 PROTEIN"/>
    <property type="match status" value="1"/>
</dbReference>